<organism evidence="10 11">
    <name type="scientific">Thalassoglobus polymorphus</name>
    <dbReference type="NCBI Taxonomy" id="2527994"/>
    <lineage>
        <taxon>Bacteria</taxon>
        <taxon>Pseudomonadati</taxon>
        <taxon>Planctomycetota</taxon>
        <taxon>Planctomycetia</taxon>
        <taxon>Planctomycetales</taxon>
        <taxon>Planctomycetaceae</taxon>
        <taxon>Thalassoglobus</taxon>
    </lineage>
</organism>
<dbReference type="PANTHER" id="PTHR34405:SF3">
    <property type="entry name" value="CRISPR-ASSOCIATED ENDORIBONUCLEASE CAS2 3"/>
    <property type="match status" value="1"/>
</dbReference>
<keyword evidence="7 9" id="KW-0460">Magnesium</keyword>
<feature type="binding site" evidence="9">
    <location>
        <position position="10"/>
    </location>
    <ligand>
        <name>Mg(2+)</name>
        <dbReference type="ChEBI" id="CHEBI:18420"/>
        <note>catalytic</note>
    </ligand>
</feature>
<evidence type="ECO:0000256" key="7">
    <source>
        <dbReference type="ARBA" id="ARBA00022842"/>
    </source>
</evidence>
<comment type="similarity">
    <text evidence="2 9">Belongs to the CRISPR-associated endoribonuclease Cas2 protein family.</text>
</comment>
<evidence type="ECO:0000256" key="1">
    <source>
        <dbReference type="ARBA" id="ARBA00001946"/>
    </source>
</evidence>
<protein>
    <recommendedName>
        <fullName evidence="9">CRISPR-associated endoribonuclease Cas2</fullName>
        <ecNumber evidence="9">3.1.-.-</ecNumber>
    </recommendedName>
</protein>
<dbReference type="GO" id="GO:0004521">
    <property type="term" value="F:RNA endonuclease activity"/>
    <property type="evidence" value="ECO:0007669"/>
    <property type="project" value="InterPro"/>
</dbReference>
<dbReference type="GO" id="GO:0051607">
    <property type="term" value="P:defense response to virus"/>
    <property type="evidence" value="ECO:0007669"/>
    <property type="project" value="UniProtKB-UniRule"/>
</dbReference>
<evidence type="ECO:0000256" key="3">
    <source>
        <dbReference type="ARBA" id="ARBA00022722"/>
    </source>
</evidence>
<dbReference type="KEGG" id="tpol:Mal48_15460"/>
<dbReference type="AlphaFoldDB" id="A0A517QKZ9"/>
<evidence type="ECO:0000256" key="6">
    <source>
        <dbReference type="ARBA" id="ARBA00022801"/>
    </source>
</evidence>
<dbReference type="GO" id="GO:0046872">
    <property type="term" value="F:metal ion binding"/>
    <property type="evidence" value="ECO:0007669"/>
    <property type="project" value="UniProtKB-UniRule"/>
</dbReference>
<keyword evidence="4 9" id="KW-0479">Metal-binding</keyword>
<evidence type="ECO:0000313" key="11">
    <source>
        <dbReference type="Proteomes" id="UP000315724"/>
    </source>
</evidence>
<dbReference type="EC" id="3.1.-.-" evidence="9"/>
<sequence length="96" mass="11129">MKTWYLIAYDVRDPKRLRHVSKKLEAYGSRIQYSIFRCRVDAETLAKLRWELSEILDTIDSLLVIPICTKCAGKVPVHSTPDQHGWADDPPTFQIL</sequence>
<accession>A0A517QKZ9</accession>
<dbReference type="CDD" id="cd09725">
    <property type="entry name" value="Cas2_I_II_III"/>
    <property type="match status" value="1"/>
</dbReference>
<keyword evidence="5 9" id="KW-0255">Endonuclease</keyword>
<evidence type="ECO:0000256" key="5">
    <source>
        <dbReference type="ARBA" id="ARBA00022759"/>
    </source>
</evidence>
<dbReference type="SUPFAM" id="SSF143430">
    <property type="entry name" value="TTP0101/SSO1404-like"/>
    <property type="match status" value="1"/>
</dbReference>
<dbReference type="InterPro" id="IPR019199">
    <property type="entry name" value="Virulence_VapD/CRISPR_Cas2"/>
</dbReference>
<evidence type="ECO:0000256" key="4">
    <source>
        <dbReference type="ARBA" id="ARBA00022723"/>
    </source>
</evidence>
<keyword evidence="11" id="KW-1185">Reference proteome</keyword>
<comment type="cofactor">
    <cofactor evidence="1 9">
        <name>Mg(2+)</name>
        <dbReference type="ChEBI" id="CHEBI:18420"/>
    </cofactor>
</comment>
<dbReference type="Pfam" id="PF09827">
    <property type="entry name" value="CRISPR_Cas2"/>
    <property type="match status" value="1"/>
</dbReference>
<dbReference type="RefSeq" id="WP_145197470.1">
    <property type="nucleotide sequence ID" value="NZ_CP036267.1"/>
</dbReference>
<comment type="subunit">
    <text evidence="9">Homodimer, forms a heterotetramer with a Cas1 homodimer.</text>
</comment>
<evidence type="ECO:0000313" key="10">
    <source>
        <dbReference type="EMBL" id="QDT32303.1"/>
    </source>
</evidence>
<gene>
    <name evidence="10" type="primary">cas2_2</name>
    <name evidence="9" type="synonym">cas2</name>
    <name evidence="10" type="ORF">Mal48_15460</name>
</gene>
<evidence type="ECO:0000256" key="2">
    <source>
        <dbReference type="ARBA" id="ARBA00009959"/>
    </source>
</evidence>
<proteinExistence type="inferred from homology"/>
<keyword evidence="6 9" id="KW-0378">Hydrolase</keyword>
<reference evidence="10 11" key="1">
    <citation type="submission" date="2019-02" db="EMBL/GenBank/DDBJ databases">
        <title>Deep-cultivation of Planctomycetes and their phenomic and genomic characterization uncovers novel biology.</title>
        <authorList>
            <person name="Wiegand S."/>
            <person name="Jogler M."/>
            <person name="Boedeker C."/>
            <person name="Pinto D."/>
            <person name="Vollmers J."/>
            <person name="Rivas-Marin E."/>
            <person name="Kohn T."/>
            <person name="Peeters S.H."/>
            <person name="Heuer A."/>
            <person name="Rast P."/>
            <person name="Oberbeckmann S."/>
            <person name="Bunk B."/>
            <person name="Jeske O."/>
            <person name="Meyerdierks A."/>
            <person name="Storesund J.E."/>
            <person name="Kallscheuer N."/>
            <person name="Luecker S."/>
            <person name="Lage O.M."/>
            <person name="Pohl T."/>
            <person name="Merkel B.J."/>
            <person name="Hornburger P."/>
            <person name="Mueller R.-W."/>
            <person name="Bruemmer F."/>
            <person name="Labrenz M."/>
            <person name="Spormann A.M."/>
            <person name="Op den Camp H."/>
            <person name="Overmann J."/>
            <person name="Amann R."/>
            <person name="Jetten M.S.M."/>
            <person name="Mascher T."/>
            <person name="Medema M.H."/>
            <person name="Devos D.P."/>
            <person name="Kaster A.-K."/>
            <person name="Ovreas L."/>
            <person name="Rohde M."/>
            <person name="Galperin M.Y."/>
            <person name="Jogler C."/>
        </authorList>
    </citation>
    <scope>NUCLEOTIDE SEQUENCE [LARGE SCALE GENOMIC DNA]</scope>
    <source>
        <strain evidence="10 11">Mal48</strain>
    </source>
</reference>
<dbReference type="PANTHER" id="PTHR34405">
    <property type="entry name" value="CRISPR-ASSOCIATED ENDORIBONUCLEASE CAS2"/>
    <property type="match status" value="1"/>
</dbReference>
<dbReference type="HAMAP" id="MF_01471">
    <property type="entry name" value="Cas2"/>
    <property type="match status" value="1"/>
</dbReference>
<dbReference type="Gene3D" id="3.30.70.240">
    <property type="match status" value="1"/>
</dbReference>
<evidence type="ECO:0000256" key="9">
    <source>
        <dbReference type="HAMAP-Rule" id="MF_01471"/>
    </source>
</evidence>
<keyword evidence="3 9" id="KW-0540">Nuclease</keyword>
<dbReference type="NCBIfam" id="TIGR01573">
    <property type="entry name" value="cas2"/>
    <property type="match status" value="1"/>
</dbReference>
<dbReference type="GO" id="GO:0043571">
    <property type="term" value="P:maintenance of CRISPR repeat elements"/>
    <property type="evidence" value="ECO:0007669"/>
    <property type="project" value="UniProtKB-UniRule"/>
</dbReference>
<dbReference type="EMBL" id="CP036267">
    <property type="protein sequence ID" value="QDT32303.1"/>
    <property type="molecule type" value="Genomic_DNA"/>
</dbReference>
<dbReference type="OrthoDB" id="9798176at2"/>
<dbReference type="Proteomes" id="UP000315724">
    <property type="component" value="Chromosome"/>
</dbReference>
<dbReference type="InterPro" id="IPR021127">
    <property type="entry name" value="CRISPR_associated_Cas2"/>
</dbReference>
<keyword evidence="8 9" id="KW-0051">Antiviral defense</keyword>
<comment type="function">
    <text evidence="9">CRISPR (clustered regularly interspaced short palindromic repeat), is an adaptive immune system that provides protection against mobile genetic elements (viruses, transposable elements and conjugative plasmids). CRISPR clusters contain sequences complementary to antecedent mobile elements and target invading nucleic acids. CRISPR clusters are transcribed and processed into CRISPR RNA (crRNA). Functions as a ssRNA-specific endoribonuclease. Involved in the integration of spacer DNA into the CRISPR cassette.</text>
</comment>
<evidence type="ECO:0000256" key="8">
    <source>
        <dbReference type="ARBA" id="ARBA00023118"/>
    </source>
</evidence>
<dbReference type="GO" id="GO:0016787">
    <property type="term" value="F:hydrolase activity"/>
    <property type="evidence" value="ECO:0007669"/>
    <property type="project" value="UniProtKB-KW"/>
</dbReference>
<name>A0A517QKZ9_9PLAN</name>